<evidence type="ECO:0000313" key="1">
    <source>
        <dbReference type="EMBL" id="ACD70579.1"/>
    </source>
</evidence>
<dbReference type="InterPro" id="IPR003832">
    <property type="entry name" value="DUF212"/>
</dbReference>
<dbReference type="Proteomes" id="UP000001202">
    <property type="component" value="Chromosome"/>
</dbReference>
<evidence type="ECO:0008006" key="3">
    <source>
        <dbReference type="Google" id="ProtNLM"/>
    </source>
</evidence>
<dbReference type="RefSeq" id="WP_010881600.1">
    <property type="nucleotide sequence ID" value="NC_010741.1"/>
</dbReference>
<dbReference type="PANTHER" id="PTHR31446:SF29">
    <property type="entry name" value="ACID PHOSPHATASE_VANADIUM-DEPENDENT HALOPEROXIDASE-RELATED PROTEIN"/>
    <property type="match status" value="1"/>
</dbReference>
<accession>A0A0H3BIA6</accession>
<dbReference type="PATRIC" id="fig|455434.6.peg.161"/>
<dbReference type="PANTHER" id="PTHR31446">
    <property type="entry name" value="ACID PHOSPHATASE/VANADIUM-DEPENDENT HALOPEROXIDASE-RELATED PROTEIN"/>
    <property type="match status" value="1"/>
</dbReference>
<dbReference type="KEGG" id="tpp:TPASS_0153"/>
<name>A0A0H3BIA6_TREPS</name>
<proteinExistence type="predicted"/>
<evidence type="ECO:0000313" key="2">
    <source>
        <dbReference type="Proteomes" id="UP000001202"/>
    </source>
</evidence>
<sequence>MDGGYFLGQLHAVFSGEVFLSATCSWLASQVIKVAIACRRSAIRSVHGFFDFAVWRTGGMPSSHSALVSALTLSFALKCGLHSDLFIFSFFSAIIVVRDALGVRRSSGLQAEALNSLGARVSEKLDFSFRPVREIHGHKPLEVVVGVAVGIVTSALFYSSMSP</sequence>
<reference evidence="1 2" key="1">
    <citation type="journal article" date="2008" name="BMC Microbiol.">
        <title>Complete genome sequence of Treponema pallidum ssp. pallidum strain SS14 determined with oligonucleotide arrays.</title>
        <authorList>
            <person name="Matejkova P."/>
            <person name="Strouhal M."/>
            <person name="Smajs D."/>
            <person name="Norris S.J."/>
            <person name="Palzkill T."/>
            <person name="Petrosino J.F."/>
            <person name="Sodergren E."/>
            <person name="Norton J.E."/>
            <person name="Singh J."/>
            <person name="Richmond T.A."/>
            <person name="Molla M.N."/>
            <person name="Albert T.J."/>
            <person name="Weinstock G.M."/>
        </authorList>
    </citation>
    <scope>NUCLEOTIDE SEQUENCE [LARGE SCALE GENOMIC DNA]</scope>
    <source>
        <strain evidence="1 2">SS14</strain>
    </source>
</reference>
<organism evidence="1 2">
    <name type="scientific">Treponema pallidum subsp. pallidum (strain SS14)</name>
    <dbReference type="NCBI Taxonomy" id="455434"/>
    <lineage>
        <taxon>Bacteria</taxon>
        <taxon>Pseudomonadati</taxon>
        <taxon>Spirochaetota</taxon>
        <taxon>Spirochaetia</taxon>
        <taxon>Spirochaetales</taxon>
        <taxon>Treponemataceae</taxon>
        <taxon>Treponema</taxon>
    </lineage>
</organism>
<protein>
    <recommendedName>
        <fullName evidence="3">Divergent PAP2 family protein</fullName>
    </recommendedName>
</protein>
<dbReference type="GeneID" id="93875946"/>
<dbReference type="EMBL" id="CP000805">
    <property type="protein sequence ID" value="ACD70579.1"/>
    <property type="molecule type" value="Genomic_DNA"/>
</dbReference>
<gene>
    <name evidence="1" type="ordered locus">TPASS_0153</name>
</gene>
<dbReference type="Pfam" id="PF02681">
    <property type="entry name" value="DUF212"/>
    <property type="match status" value="1"/>
</dbReference>
<dbReference type="AlphaFoldDB" id="A0A0H3BIA6"/>